<dbReference type="eggNOG" id="COG1086">
    <property type="taxonomic scope" value="Bacteria"/>
</dbReference>
<evidence type="ECO:0000313" key="5">
    <source>
        <dbReference type="Proteomes" id="UP000030341"/>
    </source>
</evidence>
<dbReference type="SUPFAM" id="SSF51735">
    <property type="entry name" value="NAD(P)-binding Rossmann-fold domains"/>
    <property type="match status" value="1"/>
</dbReference>
<dbReference type="AlphaFoldDB" id="A0A0A7EF08"/>
<dbReference type="EMBL" id="CP009888">
    <property type="protein sequence ID" value="AIY64592.1"/>
    <property type="molecule type" value="Genomic_DNA"/>
</dbReference>
<feature type="transmembrane region" description="Helical" evidence="2">
    <location>
        <begin position="48"/>
        <end position="67"/>
    </location>
</feature>
<keyword evidence="2" id="KW-0472">Membrane</keyword>
<organism evidence="4 5">
    <name type="scientific">Pseudoalteromonas piratica</name>
    <dbReference type="NCBI Taxonomy" id="1348114"/>
    <lineage>
        <taxon>Bacteria</taxon>
        <taxon>Pseudomonadati</taxon>
        <taxon>Pseudomonadota</taxon>
        <taxon>Gammaproteobacteria</taxon>
        <taxon>Alteromonadales</taxon>
        <taxon>Pseudoalteromonadaceae</taxon>
        <taxon>Pseudoalteromonas</taxon>
    </lineage>
</organism>
<feature type="transmembrane region" description="Helical" evidence="2">
    <location>
        <begin position="15"/>
        <end position="36"/>
    </location>
</feature>
<keyword evidence="5" id="KW-1185">Reference proteome</keyword>
<sequence>MWNEASKLPRNIKRFFMLILDSVSFYISFILSLYYVNDSLLVLQNSSIFFFVLLWASSALVFVKLGLYRAVLRYASTETVWAVSLGCVLSAAIYISLATILSYNIEHISVLIYLALCLAFTGGIRVISRAVFSRLHLTVKEIVIVYGAGSAGCQLVKYLENGDEYKVIALVDDDLSKIGTNVVGVKVYSSDSIEKLIKDEEVSKILLAMPSVVAKQKKKILDKLESFPVEVKTVPPLTEIIDRSHTGFELKDIDVEDLLGRQSVTPNHELMRTNISNKVVMVTGAGGSIGSELCRQILKLSPQKIVLFELTEYALYSIDKELKELAVNNALSVEIIPLLGSIQHKKRLVTIMRTFSVDTVYHAAAYKHMPLVENNVAEGVRNNIFGTLFAAQAAIETKVSNFILVSTDKAVRPTNVMGASKRMAELTLQALQNEQSETCFSMVRFGNVLGSSGSVVPLFKRQIKQGGPITLTHPEITRFFMTIPEAAQLVIQAGSMAKGGDVFVLDMGQPVKIKDLATKMVHLSGMEVRDDNNTGDKTIEIVCTGLRPGEKLYEELLIGENVLGTEHQQIMSALEVFLDWSELKVLIDRLDVATHEYDQQAIRDILLEAPTGFTPTDGICDLVWSIKNKKTDLTLVS</sequence>
<reference evidence="4 5" key="1">
    <citation type="submission" date="2014-11" db="EMBL/GenBank/DDBJ databases">
        <title>Complete Genome Sequence of Pseudoalteromonas sp. Strain OCN003 Isolated from Kaneohe Bay, Oahu, Hawaii.</title>
        <authorList>
            <person name="Beurmann S."/>
            <person name="Videau P."/>
            <person name="Ushijima B."/>
            <person name="Smith A.M."/>
            <person name="Aeby G.S."/>
            <person name="Callahan S.M."/>
            <person name="Belcaid M."/>
        </authorList>
    </citation>
    <scope>NUCLEOTIDE SEQUENCE [LARGE SCALE GENOMIC DNA]</scope>
    <source>
        <strain evidence="4 5">OCN003</strain>
    </source>
</reference>
<keyword evidence="2" id="KW-1133">Transmembrane helix</keyword>
<evidence type="ECO:0000259" key="3">
    <source>
        <dbReference type="Pfam" id="PF02719"/>
    </source>
</evidence>
<proteinExistence type="inferred from homology"/>
<dbReference type="Pfam" id="PF02719">
    <property type="entry name" value="Polysacc_synt_2"/>
    <property type="match status" value="1"/>
</dbReference>
<evidence type="ECO:0000256" key="1">
    <source>
        <dbReference type="ARBA" id="ARBA00007430"/>
    </source>
</evidence>
<dbReference type="InterPro" id="IPR003869">
    <property type="entry name" value="Polysac_CapD-like"/>
</dbReference>
<dbReference type="CDD" id="cd05237">
    <property type="entry name" value="UDP_invert_4-6DH_SDR_e"/>
    <property type="match status" value="1"/>
</dbReference>
<dbReference type="PANTHER" id="PTHR43318:SF1">
    <property type="entry name" value="POLYSACCHARIDE BIOSYNTHESIS PROTEIN EPSC-RELATED"/>
    <property type="match status" value="1"/>
</dbReference>
<feature type="transmembrane region" description="Helical" evidence="2">
    <location>
        <begin position="79"/>
        <end position="101"/>
    </location>
</feature>
<evidence type="ECO:0000256" key="2">
    <source>
        <dbReference type="SAM" id="Phobius"/>
    </source>
</evidence>
<dbReference type="Gene3D" id="3.40.50.720">
    <property type="entry name" value="NAD(P)-binding Rossmann-like Domain"/>
    <property type="match status" value="2"/>
</dbReference>
<protein>
    <submittedName>
        <fullName evidence="4">Nucleoside-diphosphate sugar epimerase</fullName>
    </submittedName>
</protein>
<evidence type="ECO:0000313" key="4">
    <source>
        <dbReference type="EMBL" id="AIY64592.1"/>
    </source>
</evidence>
<dbReference type="HOGENOM" id="CLU_013560_5_0_6"/>
<comment type="similarity">
    <text evidence="1">Belongs to the polysaccharide synthase family.</text>
</comment>
<accession>A0A0A7EF08</accession>
<keyword evidence="2" id="KW-0812">Transmembrane</keyword>
<dbReference type="InterPro" id="IPR051203">
    <property type="entry name" value="Polysaccharide_Synthase-Rel"/>
</dbReference>
<dbReference type="Proteomes" id="UP000030341">
    <property type="component" value="Chromosome 1"/>
</dbReference>
<name>A0A0A7EF08_9GAMM</name>
<feature type="transmembrane region" description="Helical" evidence="2">
    <location>
        <begin position="107"/>
        <end position="127"/>
    </location>
</feature>
<feature type="domain" description="Polysaccharide biosynthesis protein CapD-like" evidence="3">
    <location>
        <begin position="280"/>
        <end position="573"/>
    </location>
</feature>
<dbReference type="InterPro" id="IPR029063">
    <property type="entry name" value="SAM-dependent_MTases_sf"/>
</dbReference>
<dbReference type="SUPFAM" id="SSF53335">
    <property type="entry name" value="S-adenosyl-L-methionine-dependent methyltransferases"/>
    <property type="match status" value="1"/>
</dbReference>
<dbReference type="Pfam" id="PF13727">
    <property type="entry name" value="CoA_binding_3"/>
    <property type="match status" value="1"/>
</dbReference>
<dbReference type="InterPro" id="IPR036291">
    <property type="entry name" value="NAD(P)-bd_dom_sf"/>
</dbReference>
<gene>
    <name evidence="4" type="ORF">OM33_05075</name>
</gene>
<dbReference type="KEGG" id="pseo:OM33_05075"/>
<dbReference type="STRING" id="1348114.OM33_05075"/>
<dbReference type="PANTHER" id="PTHR43318">
    <property type="entry name" value="UDP-N-ACETYLGLUCOSAMINE 4,6-DEHYDRATASE"/>
    <property type="match status" value="1"/>
</dbReference>